<evidence type="ECO:0000313" key="4">
    <source>
        <dbReference type="Proteomes" id="UP000189674"/>
    </source>
</evidence>
<evidence type="ECO:0000259" key="2">
    <source>
        <dbReference type="Pfam" id="PF00884"/>
    </source>
</evidence>
<dbReference type="Gene3D" id="3.40.720.10">
    <property type="entry name" value="Alkaline Phosphatase, subunit A"/>
    <property type="match status" value="1"/>
</dbReference>
<accession>A0A1U9NNZ3</accession>
<feature type="transmembrane region" description="Helical" evidence="1">
    <location>
        <begin position="60"/>
        <end position="81"/>
    </location>
</feature>
<dbReference type="Proteomes" id="UP000189674">
    <property type="component" value="Chromosome"/>
</dbReference>
<feature type="transmembrane region" description="Helical" evidence="1">
    <location>
        <begin position="145"/>
        <end position="166"/>
    </location>
</feature>
<dbReference type="CDD" id="cd16015">
    <property type="entry name" value="LTA_synthase"/>
    <property type="match status" value="1"/>
</dbReference>
<keyword evidence="1" id="KW-1133">Transmembrane helix</keyword>
<feature type="transmembrane region" description="Helical" evidence="1">
    <location>
        <begin position="178"/>
        <end position="196"/>
    </location>
</feature>
<sequence>MAKPTNKLNKGTARLSKFVQEYVSCRIETVILLISLVCTVAGKAIVLYKQDQLGGMAQIGIVAISDLLFFGTILLIISMLYALRPSRTMARGAIAISLAVCAWSLLNTGWLIRSGVQLHSGLIRVLARDFKDLWPLVVTHLRAGWGRFILLGILGAICAIILTKFFVKPSKVVKERLYHLKFAARTALIVALIVIIQQEVKSQPRSPAICEILGFSSHWQAIVSSVNPGDEEKSDSGRELYSLDEVRVSAEGEQRPNIVVILLESVSYEATSLGDGAAGTTPNLAELAEAGVNMDCTRVPVSHTTKALWATLAGTDPVIRADYVEALPVEHSYASLPSILGAVGYRSAFFVAAKGTFECAPSLCSNFGFDWGWYRENLEDPSVNLGYLSGDDMRLTGPAFEWIDKSEEPFLLTVLTSVAHDPYELPGEEANAEENAYSRYLKTVRYTDDFIGRMRDELDKRGLAEDTIFCVIGDHGTSFRDELDNGRWIPHEEVIRVPWVINWPGGLEGGRKVETPCSQLDVTPTLLELAGVKVQGIEFDGFNALGGQLDPERRFFFSSWYDQSPLGYVEGDMKYIYWPYLRKVFAYDLSEDPDELEPTVMESDEVGDVVAAITEWERNSWVDHELPEYVEKTVYEHWQVIGSGDAAWAYYISDPRQLKLALKRQERLRD</sequence>
<feature type="transmembrane region" description="Helical" evidence="1">
    <location>
        <begin position="30"/>
        <end position="48"/>
    </location>
</feature>
<evidence type="ECO:0000256" key="1">
    <source>
        <dbReference type="SAM" id="Phobius"/>
    </source>
</evidence>
<dbReference type="PANTHER" id="PTHR43751:SF3">
    <property type="entry name" value="SULFATASE N-TERMINAL DOMAIN-CONTAINING PROTEIN"/>
    <property type="match status" value="1"/>
</dbReference>
<dbReference type="OrthoDB" id="9783154at2"/>
<keyword evidence="4" id="KW-1185">Reference proteome</keyword>
<evidence type="ECO:0000313" key="3">
    <source>
        <dbReference type="EMBL" id="AQT69619.1"/>
    </source>
</evidence>
<dbReference type="SUPFAM" id="SSF53649">
    <property type="entry name" value="Alkaline phosphatase-like"/>
    <property type="match status" value="1"/>
</dbReference>
<keyword evidence="1" id="KW-0472">Membrane</keyword>
<feature type="transmembrane region" description="Helical" evidence="1">
    <location>
        <begin position="93"/>
        <end position="112"/>
    </location>
</feature>
<name>A0A1U9NNZ3_9BACT</name>
<dbReference type="RefSeq" id="WP_146663287.1">
    <property type="nucleotide sequence ID" value="NZ_CP019791.1"/>
</dbReference>
<dbReference type="PANTHER" id="PTHR43751">
    <property type="entry name" value="SULFATASE"/>
    <property type="match status" value="1"/>
</dbReference>
<organism evidence="3 4">
    <name type="scientific">Anaerohalosphaera lusitana</name>
    <dbReference type="NCBI Taxonomy" id="1936003"/>
    <lineage>
        <taxon>Bacteria</taxon>
        <taxon>Pseudomonadati</taxon>
        <taxon>Planctomycetota</taxon>
        <taxon>Phycisphaerae</taxon>
        <taxon>Sedimentisphaerales</taxon>
        <taxon>Anaerohalosphaeraceae</taxon>
        <taxon>Anaerohalosphaera</taxon>
    </lineage>
</organism>
<keyword evidence="1" id="KW-0812">Transmembrane</keyword>
<dbReference type="InterPro" id="IPR000917">
    <property type="entry name" value="Sulfatase_N"/>
</dbReference>
<dbReference type="Pfam" id="PF00884">
    <property type="entry name" value="Sulfatase"/>
    <property type="match status" value="1"/>
</dbReference>
<dbReference type="InterPro" id="IPR017850">
    <property type="entry name" value="Alkaline_phosphatase_core_sf"/>
</dbReference>
<protein>
    <submittedName>
        <fullName evidence="3">Lipoteichoic acid synthase 1</fullName>
    </submittedName>
</protein>
<gene>
    <name evidence="3" type="primary">ltaS1</name>
    <name evidence="3" type="ORF">STSP2_02813</name>
</gene>
<proteinExistence type="predicted"/>
<dbReference type="EMBL" id="CP019791">
    <property type="protein sequence ID" value="AQT69619.1"/>
    <property type="molecule type" value="Genomic_DNA"/>
</dbReference>
<dbReference type="STRING" id="1936003.STSP2_02813"/>
<reference evidence="4" key="1">
    <citation type="submission" date="2017-02" db="EMBL/GenBank/DDBJ databases">
        <title>Comparative genomics and description of representatives of a novel lineage of planctomycetes thriving in anoxic sediments.</title>
        <authorList>
            <person name="Spring S."/>
            <person name="Bunk B."/>
            <person name="Sproer C."/>
        </authorList>
    </citation>
    <scope>NUCLEOTIDE SEQUENCE [LARGE SCALE GENOMIC DNA]</scope>
    <source>
        <strain evidence="4">ST-NAGAB-D1</strain>
    </source>
</reference>
<feature type="domain" description="Sulfatase N-terminal" evidence="2">
    <location>
        <begin position="256"/>
        <end position="532"/>
    </location>
</feature>
<dbReference type="KEGG" id="alus:STSP2_02813"/>
<dbReference type="InterPro" id="IPR052701">
    <property type="entry name" value="GAG_Ulvan_Degrading_Sulfatases"/>
</dbReference>
<dbReference type="AlphaFoldDB" id="A0A1U9NNZ3"/>